<sequence>MRATRAIATSAVAVLLVAAGVAGGMLLHSPDEHVTVDVPQSVLTAPVESRPLTTQYTGTGTFSTGAELTVSVAAPAGMSAVVTAAPVAAGADVQLCDALIEVSGRPVIALGGTLPAYRDLTVGDSGPDVSQLQQALNDCGIKTTVDGTFGTATARGLESLYRRAGYKPVSSATAALTPTTASGDGATTTSTATPTVTTAQVTTAAYQRAAADEADPSATAPPAETAAPTPTPSPAPTAIAARGELLFVPAAARVVSIGAVGAVIDTQPALRLTLTGDRFTIAFSAAQRAAIAAGTPVTISRDAWTITLPLPQLPDQASVDANGTPTYPVALDLPAPVTADFYGQAGQFTITVGQAEPYDLVVPVSAVFEDTTGTMYVQRATPASSAMAAPTTEQVTVSVTASAEGYVALSVLDGHLTIGDEVVIGEQ</sequence>
<evidence type="ECO:0000313" key="2">
    <source>
        <dbReference type="EMBL" id="GEP69617.1"/>
    </source>
</evidence>
<comment type="caution">
    <text evidence="2">The sequence shown here is derived from an EMBL/GenBank/DDBJ whole genome shotgun (WGS) entry which is preliminary data.</text>
</comment>
<feature type="compositionally biased region" description="Low complexity" evidence="1">
    <location>
        <begin position="216"/>
        <end position="228"/>
    </location>
</feature>
<dbReference type="RefSeq" id="WP_146953365.1">
    <property type="nucleotide sequence ID" value="NZ_BAABBJ010000007.1"/>
</dbReference>
<dbReference type="InterPro" id="IPR036366">
    <property type="entry name" value="PGBDSf"/>
</dbReference>
<dbReference type="InterPro" id="IPR036365">
    <property type="entry name" value="PGBD-like_sf"/>
</dbReference>
<evidence type="ECO:0000256" key="1">
    <source>
        <dbReference type="SAM" id="MobiDB-lite"/>
    </source>
</evidence>
<name>A0A512PEH6_9CELL</name>
<organism evidence="2 3">
    <name type="scientific">Cellulomonas soli</name>
    <dbReference type="NCBI Taxonomy" id="931535"/>
    <lineage>
        <taxon>Bacteria</taxon>
        <taxon>Bacillati</taxon>
        <taxon>Actinomycetota</taxon>
        <taxon>Actinomycetes</taxon>
        <taxon>Micrococcales</taxon>
        <taxon>Cellulomonadaceae</taxon>
        <taxon>Cellulomonas</taxon>
    </lineage>
</organism>
<dbReference type="EMBL" id="BKAL01000007">
    <property type="protein sequence ID" value="GEP69617.1"/>
    <property type="molecule type" value="Genomic_DNA"/>
</dbReference>
<dbReference type="Proteomes" id="UP000321798">
    <property type="component" value="Unassembled WGS sequence"/>
</dbReference>
<dbReference type="SUPFAM" id="SSF47090">
    <property type="entry name" value="PGBD-like"/>
    <property type="match status" value="1"/>
</dbReference>
<gene>
    <name evidence="2" type="ORF">CSO01_23320</name>
</gene>
<reference evidence="2 3" key="1">
    <citation type="submission" date="2019-07" db="EMBL/GenBank/DDBJ databases">
        <title>Whole genome shotgun sequence of Cellulomonas soli NBRC 109434.</title>
        <authorList>
            <person name="Hosoyama A."/>
            <person name="Uohara A."/>
            <person name="Ohji S."/>
            <person name="Ichikawa N."/>
        </authorList>
    </citation>
    <scope>NUCLEOTIDE SEQUENCE [LARGE SCALE GENOMIC DNA]</scope>
    <source>
        <strain evidence="2 3">NBRC 109434</strain>
    </source>
</reference>
<keyword evidence="3" id="KW-1185">Reference proteome</keyword>
<evidence type="ECO:0008006" key="4">
    <source>
        <dbReference type="Google" id="ProtNLM"/>
    </source>
</evidence>
<dbReference type="Gene3D" id="1.10.101.10">
    <property type="entry name" value="PGBD-like superfamily/PGBD"/>
    <property type="match status" value="1"/>
</dbReference>
<feature type="region of interest" description="Disordered" evidence="1">
    <location>
        <begin position="209"/>
        <end position="234"/>
    </location>
</feature>
<protein>
    <recommendedName>
        <fullName evidence="4">Peptidoglycan binding-like domain-containing protein</fullName>
    </recommendedName>
</protein>
<dbReference type="AlphaFoldDB" id="A0A512PEH6"/>
<proteinExistence type="predicted"/>
<evidence type="ECO:0000313" key="3">
    <source>
        <dbReference type="Proteomes" id="UP000321798"/>
    </source>
</evidence>
<dbReference type="OrthoDB" id="3268648at2"/>
<accession>A0A512PEH6</accession>